<dbReference type="EMBL" id="JAWJWE010000001">
    <property type="protein sequence ID" value="KAK6644706.1"/>
    <property type="molecule type" value="Genomic_DNA"/>
</dbReference>
<organism evidence="1 2">
    <name type="scientific">Polyplax serrata</name>
    <name type="common">Common mouse louse</name>
    <dbReference type="NCBI Taxonomy" id="468196"/>
    <lineage>
        <taxon>Eukaryota</taxon>
        <taxon>Metazoa</taxon>
        <taxon>Ecdysozoa</taxon>
        <taxon>Arthropoda</taxon>
        <taxon>Hexapoda</taxon>
        <taxon>Insecta</taxon>
        <taxon>Pterygota</taxon>
        <taxon>Neoptera</taxon>
        <taxon>Paraneoptera</taxon>
        <taxon>Psocodea</taxon>
        <taxon>Troctomorpha</taxon>
        <taxon>Phthiraptera</taxon>
        <taxon>Anoplura</taxon>
        <taxon>Polyplacidae</taxon>
        <taxon>Polyplax</taxon>
    </lineage>
</organism>
<name>A0AAN8SFH8_POLSC</name>
<reference evidence="1 2" key="1">
    <citation type="submission" date="2023-10" db="EMBL/GenBank/DDBJ databases">
        <title>Genomes of two closely related lineages of the louse Polyplax serrata with different host specificities.</title>
        <authorList>
            <person name="Martinu J."/>
            <person name="Tarabai H."/>
            <person name="Stefka J."/>
            <person name="Hypsa V."/>
        </authorList>
    </citation>
    <scope>NUCLEOTIDE SEQUENCE [LARGE SCALE GENOMIC DNA]</scope>
    <source>
        <strain evidence="1">HR10_N</strain>
    </source>
</reference>
<sequence length="76" mass="8389">MNTIGRTCIGCQNDGEVIPQGASDGITRKKEREIKDSEEVTKVKDGCKLSAIAQSEVAATERNKFLLFSKKQAFIR</sequence>
<evidence type="ECO:0000313" key="2">
    <source>
        <dbReference type="Proteomes" id="UP001372834"/>
    </source>
</evidence>
<evidence type="ECO:0000313" key="1">
    <source>
        <dbReference type="EMBL" id="KAK6644706.1"/>
    </source>
</evidence>
<proteinExistence type="predicted"/>
<dbReference type="AlphaFoldDB" id="A0AAN8SFH8"/>
<protein>
    <submittedName>
        <fullName evidence="1">Uncharacterized protein</fullName>
    </submittedName>
</protein>
<dbReference type="Proteomes" id="UP001372834">
    <property type="component" value="Unassembled WGS sequence"/>
</dbReference>
<comment type="caution">
    <text evidence="1">The sequence shown here is derived from an EMBL/GenBank/DDBJ whole genome shotgun (WGS) entry which is preliminary data.</text>
</comment>
<accession>A0AAN8SFH8</accession>
<gene>
    <name evidence="1" type="ORF">RUM43_000974</name>
</gene>